<dbReference type="EMBL" id="CASHTH010003975">
    <property type="protein sequence ID" value="CAI8051978.1"/>
    <property type="molecule type" value="Genomic_DNA"/>
</dbReference>
<evidence type="ECO:0000313" key="6">
    <source>
        <dbReference type="Proteomes" id="UP001174909"/>
    </source>
</evidence>
<protein>
    <submittedName>
        <fullName evidence="5">Probable glutamate carboxypeptidase LAMP1</fullName>
    </submittedName>
</protein>
<keyword evidence="5" id="KW-0378">Hydrolase</keyword>
<dbReference type="InterPro" id="IPR007365">
    <property type="entry name" value="TFR-like_dimer_dom"/>
</dbReference>
<proteinExistence type="inferred from homology"/>
<accession>A0AA35TQJ0</accession>
<evidence type="ECO:0000259" key="4">
    <source>
        <dbReference type="Pfam" id="PF04389"/>
    </source>
</evidence>
<comment type="similarity">
    <text evidence="1">Belongs to the peptidase M28 family. M28B subfamily.</text>
</comment>
<dbReference type="SUPFAM" id="SSF53187">
    <property type="entry name" value="Zn-dependent exopeptidases"/>
    <property type="match status" value="1"/>
</dbReference>
<dbReference type="SUPFAM" id="SSF47672">
    <property type="entry name" value="Transferrin receptor-like dimerisation domain"/>
    <property type="match status" value="1"/>
</dbReference>
<dbReference type="GO" id="GO:0004180">
    <property type="term" value="F:carboxypeptidase activity"/>
    <property type="evidence" value="ECO:0007669"/>
    <property type="project" value="UniProtKB-KW"/>
</dbReference>
<dbReference type="InterPro" id="IPR036757">
    <property type="entry name" value="TFR-like_dimer_dom_sf"/>
</dbReference>
<reference evidence="5" key="1">
    <citation type="submission" date="2023-03" db="EMBL/GenBank/DDBJ databases">
        <authorList>
            <person name="Steffen K."/>
            <person name="Cardenas P."/>
        </authorList>
    </citation>
    <scope>NUCLEOTIDE SEQUENCE</scope>
</reference>
<dbReference type="InterPro" id="IPR003137">
    <property type="entry name" value="PA_domain"/>
</dbReference>
<dbReference type="Proteomes" id="UP001174909">
    <property type="component" value="Unassembled WGS sequence"/>
</dbReference>
<name>A0AA35TQJ0_GEOBA</name>
<keyword evidence="5" id="KW-0121">Carboxypeptidase</keyword>
<comment type="caution">
    <text evidence="5">The sequence shown here is derived from an EMBL/GenBank/DDBJ whole genome shotgun (WGS) entry which is preliminary data.</text>
</comment>
<dbReference type="Gene3D" id="1.20.930.40">
    <property type="entry name" value="Transferrin receptor-like, dimerisation domain"/>
    <property type="match status" value="1"/>
</dbReference>
<feature type="domain" description="PA" evidence="2">
    <location>
        <begin position="123"/>
        <end position="187"/>
    </location>
</feature>
<dbReference type="Gene3D" id="3.50.30.30">
    <property type="match status" value="1"/>
</dbReference>
<dbReference type="SUPFAM" id="SSF52025">
    <property type="entry name" value="PA domain"/>
    <property type="match status" value="1"/>
</dbReference>
<sequence length="671" mass="74501">MRGFTTESAVRQKRYEADFKELVSAERCKHRLRHLTEEPHLAGTENSRKVAEYLRTEFESYGLQVQVYEYHVYLPHPLEVHVELVSPGQHLAVGKEASWEWDKDSYETEIVPGYNAYSPDGDVTAELIYVNRGLPEDYQILRERGISVEGKICIARYGGSYRGVKAKVAGDNGAVGLILYSDPADDGYMRGDVYPRGPWRSEDAVQRGTVKYIFQHASDPLTPGWAATKDADRLSIAEATDLPKIPVVPLAYRDAKPFLKALAGPNVPSEWQGGLPFAYHIGPGPAKVRIKVRCEHSNRPIYNVIATLEGTEYPDQWVILGNHHDAWVYGAADPGSGTTALLEIAQCLGELAEKGMRPKRTIVFAAWDAEEFGILGSTEWVEDLRSTLQQKAIAYLNVDIAATGGRFYASAIPSLRELIREVTRTVVDPGTLKPVYESWKVAQDKEIPQVGNLGSGSDHSPFVGHAGIPAVSMGFSGAYGVYHAMQDNFYWMEHFGDPTFQYQAAMSRIWGALALQLANADILPFDYETYATDLMTPLKLLQNSGSENKIAKGVKALDDLLTEWQQVAGLLNQGLVRYLASDDLSRIAEINQQLYQLERNLISEAGLPLRPWFKHLIYAPGLNTGYAAVVFPGVLDAIVQGDDAAVHAEINKLVAAFTRMIQQINEIREML</sequence>
<dbReference type="Pfam" id="PF02225">
    <property type="entry name" value="PA"/>
    <property type="match status" value="1"/>
</dbReference>
<dbReference type="CDD" id="cd02121">
    <property type="entry name" value="PA_GCPII_like"/>
    <property type="match status" value="1"/>
</dbReference>
<organism evidence="5 6">
    <name type="scientific">Geodia barretti</name>
    <name type="common">Barrett's horny sponge</name>
    <dbReference type="NCBI Taxonomy" id="519541"/>
    <lineage>
        <taxon>Eukaryota</taxon>
        <taxon>Metazoa</taxon>
        <taxon>Porifera</taxon>
        <taxon>Demospongiae</taxon>
        <taxon>Heteroscleromorpha</taxon>
        <taxon>Tetractinellida</taxon>
        <taxon>Astrophorina</taxon>
        <taxon>Geodiidae</taxon>
        <taxon>Geodia</taxon>
    </lineage>
</organism>
<dbReference type="PANTHER" id="PTHR10404">
    <property type="entry name" value="N-ACETYLATED-ALPHA-LINKED ACIDIC DIPEPTIDASE"/>
    <property type="match status" value="1"/>
</dbReference>
<keyword evidence="5" id="KW-0645">Protease</keyword>
<dbReference type="FunFam" id="3.40.630.10:FF:000101">
    <property type="entry name" value="N-acetylated alpha-linked acidic dipeptidase like 1"/>
    <property type="match status" value="1"/>
</dbReference>
<evidence type="ECO:0000313" key="5">
    <source>
        <dbReference type="EMBL" id="CAI8051978.1"/>
    </source>
</evidence>
<dbReference type="InterPro" id="IPR007484">
    <property type="entry name" value="Peptidase_M28"/>
</dbReference>
<dbReference type="Gene3D" id="3.40.630.10">
    <property type="entry name" value="Zn peptidases"/>
    <property type="match status" value="1"/>
</dbReference>
<dbReference type="PANTHER" id="PTHR10404:SF46">
    <property type="entry name" value="VACUOLAR PROTEIN SORTING-ASSOCIATED PROTEIN 70"/>
    <property type="match status" value="1"/>
</dbReference>
<feature type="domain" description="Peptidase M28" evidence="4">
    <location>
        <begin position="303"/>
        <end position="489"/>
    </location>
</feature>
<dbReference type="InterPro" id="IPR046450">
    <property type="entry name" value="PA_dom_sf"/>
</dbReference>
<dbReference type="FunFam" id="3.50.30.30:FF:000045">
    <property type="entry name" value="Predicted protein"/>
    <property type="match status" value="1"/>
</dbReference>
<dbReference type="Pfam" id="PF04389">
    <property type="entry name" value="Peptidase_M28"/>
    <property type="match status" value="1"/>
</dbReference>
<dbReference type="AlphaFoldDB" id="A0AA35TQJ0"/>
<feature type="domain" description="Transferrin receptor-like dimerisation" evidence="3">
    <location>
        <begin position="552"/>
        <end position="662"/>
    </location>
</feature>
<dbReference type="InterPro" id="IPR039373">
    <property type="entry name" value="Peptidase_M28B"/>
</dbReference>
<dbReference type="CDD" id="cd08022">
    <property type="entry name" value="M28_PSMA_like"/>
    <property type="match status" value="1"/>
</dbReference>
<evidence type="ECO:0000259" key="3">
    <source>
        <dbReference type="Pfam" id="PF04253"/>
    </source>
</evidence>
<evidence type="ECO:0000256" key="1">
    <source>
        <dbReference type="ARBA" id="ARBA00005634"/>
    </source>
</evidence>
<dbReference type="Pfam" id="PF04253">
    <property type="entry name" value="TFR_dimer"/>
    <property type="match status" value="1"/>
</dbReference>
<gene>
    <name evidence="5" type="ORF">GBAR_LOCUS28431</name>
</gene>
<evidence type="ECO:0000259" key="2">
    <source>
        <dbReference type="Pfam" id="PF02225"/>
    </source>
</evidence>
<keyword evidence="6" id="KW-1185">Reference proteome</keyword>